<sequence>MLGAAQRITLVSLNDVYKLVPLTSDLTYYYLEADLDYLDDVAAAECDGTNCVGDLSSCGLGLSWESCFPARFGKAEKLSLLEHTHAQQIKGVNVMAGPCASNFPGAQSKSQNYGGLVDFGATFRWVKEEATFRGDVVLGTFAGDFIAPSYLAEIFRGSQLVEMMNLMGVDLANIGNHDIDFGLPNLRAQMGKSAFHYLNSNLQEDVGKEIQQPMLNSLQVKGSSGDYDVSIWRRLHQIPGSSSGRGWAVLAQDGIKICVLGTTDIDKMNWAGKKINGSVRDIPAAVDILRMWEAKRLGCSLRVAMTHTRTGNDLNLFRAVEHSGLHLDAIVGGHDHYIAFGKLKRRDNGTTFLVKAGADARIVASLQFDLSGRLPAGSLSVADSRPLHITYQGLYAGLIRQDMRQVFERHPLTHLFLLEEFPCADTDADARSSLFPFQISLSDLVLTTLPFVARRYWCKAPFNDANRVHVSGFIIEMTREDSCDAAGQNPIMSATFVGGCHRGGALLPLDSGCCTSSLCGRVWMDGAWDARVSADMKSHQLSVATGQFCVPSKYGSHGEGFHVVGMLCRDAEPEENWGSGREFAKHFGQASVQVSEKQSLLSAANASSFPRLGFLFKPAIVAMLQQFIYSAQTFTHHCKCQLRQGAECATEWTDSPYPRLYAACLGSKMRERKFELAVLLHLSSGVARVVAAWALLVPRGMACGIERCAVHHEAAVTAVEKMDPEVQSRVLLHNGNLLDSQNDWHQASTILVSGEALEDSHVARVTTGLERTQPGTRIASIGRPLGDPNGPLGLQFVRQVVYRTVGSGNAPVFIYRKPGL</sequence>
<gene>
    <name evidence="1" type="ORF">SNEC2469_LOCUS18976</name>
</gene>
<dbReference type="SUPFAM" id="SSF56300">
    <property type="entry name" value="Metallo-dependent phosphatases"/>
    <property type="match status" value="1"/>
</dbReference>
<dbReference type="OrthoDB" id="10252235at2759"/>
<keyword evidence="2" id="KW-1185">Reference proteome</keyword>
<dbReference type="InterPro" id="IPR029063">
    <property type="entry name" value="SAM-dependent_MTases_sf"/>
</dbReference>
<organism evidence="1 2">
    <name type="scientific">Symbiodinium necroappetens</name>
    <dbReference type="NCBI Taxonomy" id="1628268"/>
    <lineage>
        <taxon>Eukaryota</taxon>
        <taxon>Sar</taxon>
        <taxon>Alveolata</taxon>
        <taxon>Dinophyceae</taxon>
        <taxon>Suessiales</taxon>
        <taxon>Symbiodiniaceae</taxon>
        <taxon>Symbiodinium</taxon>
    </lineage>
</organism>
<dbReference type="Gene3D" id="3.40.50.150">
    <property type="entry name" value="Vaccinia Virus protein VP39"/>
    <property type="match status" value="1"/>
</dbReference>
<dbReference type="InterPro" id="IPR029052">
    <property type="entry name" value="Metallo-depent_PP-like"/>
</dbReference>
<dbReference type="PANTHER" id="PTHR11575:SF48">
    <property type="entry name" value="5'-NUCLEOTIDASE"/>
    <property type="match status" value="1"/>
</dbReference>
<evidence type="ECO:0000313" key="1">
    <source>
        <dbReference type="EMBL" id="CAE7665151.1"/>
    </source>
</evidence>
<reference evidence="1" key="1">
    <citation type="submission" date="2021-02" db="EMBL/GenBank/DDBJ databases">
        <authorList>
            <person name="Dougan E. K."/>
            <person name="Rhodes N."/>
            <person name="Thang M."/>
            <person name="Chan C."/>
        </authorList>
    </citation>
    <scope>NUCLEOTIDE SEQUENCE</scope>
</reference>
<protein>
    <recommendedName>
        <fullName evidence="3">5'-nucleotidase</fullName>
    </recommendedName>
</protein>
<evidence type="ECO:0008006" key="3">
    <source>
        <dbReference type="Google" id="ProtNLM"/>
    </source>
</evidence>
<dbReference type="InterPro" id="IPR006179">
    <property type="entry name" value="5_nucleotidase/apyrase"/>
</dbReference>
<dbReference type="Gene3D" id="3.60.21.10">
    <property type="match status" value="1"/>
</dbReference>
<dbReference type="AlphaFoldDB" id="A0A812W9H4"/>
<accession>A0A812W9H4</accession>
<evidence type="ECO:0000313" key="2">
    <source>
        <dbReference type="Proteomes" id="UP000601435"/>
    </source>
</evidence>
<dbReference type="EMBL" id="CAJNJA010032233">
    <property type="protein sequence ID" value="CAE7665151.1"/>
    <property type="molecule type" value="Genomic_DNA"/>
</dbReference>
<proteinExistence type="predicted"/>
<comment type="caution">
    <text evidence="1">The sequence shown here is derived from an EMBL/GenBank/DDBJ whole genome shotgun (WGS) entry which is preliminary data.</text>
</comment>
<dbReference type="GO" id="GO:0016787">
    <property type="term" value="F:hydrolase activity"/>
    <property type="evidence" value="ECO:0007669"/>
    <property type="project" value="InterPro"/>
</dbReference>
<dbReference type="Proteomes" id="UP000601435">
    <property type="component" value="Unassembled WGS sequence"/>
</dbReference>
<dbReference type="PANTHER" id="PTHR11575">
    <property type="entry name" value="5'-NUCLEOTIDASE-RELATED"/>
    <property type="match status" value="1"/>
</dbReference>
<dbReference type="GO" id="GO:0009166">
    <property type="term" value="P:nucleotide catabolic process"/>
    <property type="evidence" value="ECO:0007669"/>
    <property type="project" value="InterPro"/>
</dbReference>
<name>A0A812W9H4_9DINO</name>